<dbReference type="RefSeq" id="WP_124089976.1">
    <property type="nucleotide sequence ID" value="NZ_CBCRYA010000005.1"/>
</dbReference>
<accession>A0A3P5WEX2</accession>
<proteinExistence type="predicted"/>
<evidence type="ECO:0000313" key="2">
    <source>
        <dbReference type="Proteomes" id="UP000280861"/>
    </source>
</evidence>
<gene>
    <name evidence="1" type="ORF">PSET11_00273</name>
</gene>
<reference evidence="1 2" key="1">
    <citation type="submission" date="2018-11" db="EMBL/GenBank/DDBJ databases">
        <authorList>
            <person name="Criscuolo A."/>
        </authorList>
    </citation>
    <scope>NUCLEOTIDE SEQUENCE [LARGE SCALE GENOMIC DNA]</scope>
    <source>
        <strain evidence="1">AT11b</strain>
    </source>
</reference>
<dbReference type="EMBL" id="UXAU01000009">
    <property type="protein sequence ID" value="VDC18407.1"/>
    <property type="molecule type" value="Genomic_DNA"/>
</dbReference>
<sequence>MADIATVLGRLTPAEHEELRGLGPKEHLPRHLQEAIDRAAGGTGAGKGYYVPTGNVSSTGGTLLMLRNDVSTWLAATPSKLSDPV</sequence>
<protein>
    <submittedName>
        <fullName evidence="1">Uncharacterized protein</fullName>
    </submittedName>
</protein>
<dbReference type="AlphaFoldDB" id="A0A3P5WEX2"/>
<dbReference type="Proteomes" id="UP000280861">
    <property type="component" value="Unassembled WGS sequence"/>
</dbReference>
<dbReference type="OrthoDB" id="4951261at2"/>
<organism evidence="1 2">
    <name type="scientific">Arthrobacter ulcerisalmonis</name>
    <dbReference type="NCBI Taxonomy" id="2483813"/>
    <lineage>
        <taxon>Bacteria</taxon>
        <taxon>Bacillati</taxon>
        <taxon>Actinomycetota</taxon>
        <taxon>Actinomycetes</taxon>
        <taxon>Micrococcales</taxon>
        <taxon>Micrococcaceae</taxon>
        <taxon>Arthrobacter</taxon>
    </lineage>
</organism>
<name>A0A3P5WEX2_9MICC</name>
<keyword evidence="2" id="KW-1185">Reference proteome</keyword>
<evidence type="ECO:0000313" key="1">
    <source>
        <dbReference type="EMBL" id="VDC18407.1"/>
    </source>
</evidence>